<evidence type="ECO:0000313" key="2">
    <source>
        <dbReference type="Proteomes" id="UP001642484"/>
    </source>
</evidence>
<dbReference type="EMBL" id="CAXAMN010022284">
    <property type="protein sequence ID" value="CAK9068010.1"/>
    <property type="molecule type" value="Genomic_DNA"/>
</dbReference>
<name>A0ABP0NW50_9DINO</name>
<comment type="caution">
    <text evidence="1">The sequence shown here is derived from an EMBL/GenBank/DDBJ whole genome shotgun (WGS) entry which is preliminary data.</text>
</comment>
<protein>
    <submittedName>
        <fullName evidence="1">Uncharacterized protein</fullName>
    </submittedName>
</protein>
<reference evidence="1 2" key="1">
    <citation type="submission" date="2024-02" db="EMBL/GenBank/DDBJ databases">
        <authorList>
            <person name="Chen Y."/>
            <person name="Shah S."/>
            <person name="Dougan E. K."/>
            <person name="Thang M."/>
            <person name="Chan C."/>
        </authorList>
    </citation>
    <scope>NUCLEOTIDE SEQUENCE [LARGE SCALE GENOMIC DNA]</scope>
</reference>
<keyword evidence="2" id="KW-1185">Reference proteome</keyword>
<sequence>MSGGEAFLLKKLNKWAWDMSTSFSGVGCAESAALSLQSAARSFLANSRITRMSKSHVVLKHTCEINPDCQEVLAQTYGNCNFSDILSLDLTRQTFYCTTHKKMCNVPQRTDASRPVCIFFSAMGLRQGTNAVGFATHQAYYERVAPHQDVIIVENVPEYQENTVMGCLPGGNRVWRMKSIRLDPGVLGLPTARARVFMIIYKYNKVQWNPKFHLETLTEHLCSQVVMSAESYFWKKVSIPKQLSEAEERNLRDYHKLCPGLMVMDLSQYPKNGRGRGNTVDGCMCTLTTSSGRIYGEAKHRVLHGEELLSTHVLPVTATQARKAGAPKLALGTIKDTSQAKMAGNAMSVPCIGLIIMAAIMGLERV</sequence>
<dbReference type="SUPFAM" id="SSF53335">
    <property type="entry name" value="S-adenosyl-L-methionine-dependent methyltransferases"/>
    <property type="match status" value="1"/>
</dbReference>
<evidence type="ECO:0000313" key="1">
    <source>
        <dbReference type="EMBL" id="CAK9068010.1"/>
    </source>
</evidence>
<accession>A0ABP0NW50</accession>
<proteinExistence type="predicted"/>
<gene>
    <name evidence="1" type="ORF">CCMP2556_LOCUS33397</name>
</gene>
<dbReference type="Proteomes" id="UP001642484">
    <property type="component" value="Unassembled WGS sequence"/>
</dbReference>
<organism evidence="1 2">
    <name type="scientific">Durusdinium trenchii</name>
    <dbReference type="NCBI Taxonomy" id="1381693"/>
    <lineage>
        <taxon>Eukaryota</taxon>
        <taxon>Sar</taxon>
        <taxon>Alveolata</taxon>
        <taxon>Dinophyceae</taxon>
        <taxon>Suessiales</taxon>
        <taxon>Symbiodiniaceae</taxon>
        <taxon>Durusdinium</taxon>
    </lineage>
</organism>
<dbReference type="InterPro" id="IPR029063">
    <property type="entry name" value="SAM-dependent_MTases_sf"/>
</dbReference>
<dbReference type="Gene3D" id="3.40.50.150">
    <property type="entry name" value="Vaccinia Virus protein VP39"/>
    <property type="match status" value="1"/>
</dbReference>